<name>A0A9D1YQP8_9FIRM</name>
<feature type="transmembrane region" description="Helical" evidence="2">
    <location>
        <begin position="6"/>
        <end position="22"/>
    </location>
</feature>
<dbReference type="Pfam" id="PF00403">
    <property type="entry name" value="HMA"/>
    <property type="match status" value="1"/>
</dbReference>
<dbReference type="EMBL" id="DXDD01000094">
    <property type="protein sequence ID" value="HIY60486.1"/>
    <property type="molecule type" value="Genomic_DNA"/>
</dbReference>
<feature type="domain" description="HMA" evidence="3">
    <location>
        <begin position="57"/>
        <end position="121"/>
    </location>
</feature>
<dbReference type="PROSITE" id="PS01047">
    <property type="entry name" value="HMA_1"/>
    <property type="match status" value="1"/>
</dbReference>
<organism evidence="4 5">
    <name type="scientific">Candidatus Eisenbergiella pullistercoris</name>
    <dbReference type="NCBI Taxonomy" id="2838555"/>
    <lineage>
        <taxon>Bacteria</taxon>
        <taxon>Bacillati</taxon>
        <taxon>Bacillota</taxon>
        <taxon>Clostridia</taxon>
        <taxon>Lachnospirales</taxon>
        <taxon>Lachnospiraceae</taxon>
        <taxon>Eisenbergiella</taxon>
    </lineage>
</organism>
<keyword evidence="1" id="KW-0479">Metal-binding</keyword>
<evidence type="ECO:0000313" key="5">
    <source>
        <dbReference type="Proteomes" id="UP000824007"/>
    </source>
</evidence>
<dbReference type="CDD" id="cd00371">
    <property type="entry name" value="HMA"/>
    <property type="match status" value="1"/>
</dbReference>
<proteinExistence type="predicted"/>
<dbReference type="Gene3D" id="3.30.70.100">
    <property type="match status" value="1"/>
</dbReference>
<protein>
    <submittedName>
        <fullName evidence="4">Heavy-metal-associated domain-containing protein</fullName>
    </submittedName>
</protein>
<dbReference type="InterPro" id="IPR017969">
    <property type="entry name" value="Heavy-metal-associated_CS"/>
</dbReference>
<evidence type="ECO:0000256" key="2">
    <source>
        <dbReference type="SAM" id="Phobius"/>
    </source>
</evidence>
<evidence type="ECO:0000256" key="1">
    <source>
        <dbReference type="ARBA" id="ARBA00022723"/>
    </source>
</evidence>
<keyword evidence="2" id="KW-0472">Membrane</keyword>
<dbReference type="InterPro" id="IPR036163">
    <property type="entry name" value="HMA_dom_sf"/>
</dbReference>
<dbReference type="AlphaFoldDB" id="A0A9D1YQP8"/>
<dbReference type="SUPFAM" id="SSF55008">
    <property type="entry name" value="HMA, heavy metal-associated domain"/>
    <property type="match status" value="1"/>
</dbReference>
<accession>A0A9D1YQP8</accession>
<keyword evidence="2" id="KW-0812">Transmembrane</keyword>
<evidence type="ECO:0000259" key="3">
    <source>
        <dbReference type="PROSITE" id="PS50846"/>
    </source>
</evidence>
<sequence>MTNLIVSVILVLIVGGAVFYIIRAKKSGAKCIGCPAGGKCSGSGSLPRKKLDGPVVCKKTLSIDGMHCEHCAMSVTQCLNRIDGVSAQVKLSRGRALVSCSRQVDDSVLKSAVEKAGYHVTAIS</sequence>
<dbReference type="Proteomes" id="UP000824007">
    <property type="component" value="Unassembled WGS sequence"/>
</dbReference>
<keyword evidence="2" id="KW-1133">Transmembrane helix</keyword>
<dbReference type="GO" id="GO:0046872">
    <property type="term" value="F:metal ion binding"/>
    <property type="evidence" value="ECO:0007669"/>
    <property type="project" value="UniProtKB-KW"/>
</dbReference>
<reference evidence="4" key="1">
    <citation type="journal article" date="2021" name="PeerJ">
        <title>Extensive microbial diversity within the chicken gut microbiome revealed by metagenomics and culture.</title>
        <authorList>
            <person name="Gilroy R."/>
            <person name="Ravi A."/>
            <person name="Getino M."/>
            <person name="Pursley I."/>
            <person name="Horton D.L."/>
            <person name="Alikhan N.F."/>
            <person name="Baker D."/>
            <person name="Gharbi K."/>
            <person name="Hall N."/>
            <person name="Watson M."/>
            <person name="Adriaenssens E.M."/>
            <person name="Foster-Nyarko E."/>
            <person name="Jarju S."/>
            <person name="Secka A."/>
            <person name="Antonio M."/>
            <person name="Oren A."/>
            <person name="Chaudhuri R.R."/>
            <person name="La Ragione R."/>
            <person name="Hildebrand F."/>
            <person name="Pallen M.J."/>
        </authorList>
    </citation>
    <scope>NUCLEOTIDE SEQUENCE</scope>
    <source>
        <strain evidence="4">ChiSxjej3B15-24422</strain>
    </source>
</reference>
<reference evidence="4" key="2">
    <citation type="submission" date="2021-04" db="EMBL/GenBank/DDBJ databases">
        <authorList>
            <person name="Gilroy R."/>
        </authorList>
    </citation>
    <scope>NUCLEOTIDE SEQUENCE</scope>
    <source>
        <strain evidence="4">ChiSxjej3B15-24422</strain>
    </source>
</reference>
<gene>
    <name evidence="4" type="ORF">H9831_07410</name>
</gene>
<dbReference type="InterPro" id="IPR006121">
    <property type="entry name" value="HMA_dom"/>
</dbReference>
<comment type="caution">
    <text evidence="4">The sequence shown here is derived from an EMBL/GenBank/DDBJ whole genome shotgun (WGS) entry which is preliminary data.</text>
</comment>
<evidence type="ECO:0000313" key="4">
    <source>
        <dbReference type="EMBL" id="HIY60486.1"/>
    </source>
</evidence>
<dbReference type="PROSITE" id="PS50846">
    <property type="entry name" value="HMA_2"/>
    <property type="match status" value="1"/>
</dbReference>